<dbReference type="AlphaFoldDB" id="A0A372ZJX5"/>
<dbReference type="Proteomes" id="UP000263377">
    <property type="component" value="Unassembled WGS sequence"/>
</dbReference>
<feature type="region of interest" description="Disordered" evidence="1">
    <location>
        <begin position="1"/>
        <end position="29"/>
    </location>
</feature>
<evidence type="ECO:0000313" key="3">
    <source>
        <dbReference type="Proteomes" id="UP000263377"/>
    </source>
</evidence>
<feature type="compositionally biased region" description="Low complexity" evidence="1">
    <location>
        <begin position="19"/>
        <end position="29"/>
    </location>
</feature>
<organism evidence="2 3">
    <name type="scientific">Kitasatospora xanthocidica</name>
    <dbReference type="NCBI Taxonomy" id="83382"/>
    <lineage>
        <taxon>Bacteria</taxon>
        <taxon>Bacillati</taxon>
        <taxon>Actinomycetota</taxon>
        <taxon>Actinomycetes</taxon>
        <taxon>Kitasatosporales</taxon>
        <taxon>Streptomycetaceae</taxon>
        <taxon>Kitasatospora</taxon>
    </lineage>
</organism>
<protein>
    <submittedName>
        <fullName evidence="2">Uncharacterized protein</fullName>
    </submittedName>
</protein>
<reference evidence="2 3" key="1">
    <citation type="submission" date="2018-08" db="EMBL/GenBank/DDBJ databases">
        <title>Diversity &amp; Physiological Properties of Lignin-Decomposing Actinobacteria from Soil.</title>
        <authorList>
            <person name="Roh S.G."/>
            <person name="Kim S.B."/>
        </authorList>
    </citation>
    <scope>NUCLEOTIDE SEQUENCE [LARGE SCALE GENOMIC DNA]</scope>
    <source>
        <strain evidence="2 3">MMS17-GH009</strain>
    </source>
</reference>
<dbReference type="RefSeq" id="WP_117493040.1">
    <property type="nucleotide sequence ID" value="NZ_QVIG01000003.1"/>
</dbReference>
<name>A0A372ZJX5_9ACTN</name>
<accession>A0A372ZJX5</accession>
<dbReference type="EMBL" id="QVIG01000003">
    <property type="protein sequence ID" value="RGD55760.1"/>
    <property type="molecule type" value="Genomic_DNA"/>
</dbReference>
<keyword evidence="3" id="KW-1185">Reference proteome</keyword>
<proteinExistence type="predicted"/>
<evidence type="ECO:0000256" key="1">
    <source>
        <dbReference type="SAM" id="MobiDB-lite"/>
    </source>
</evidence>
<gene>
    <name evidence="2" type="ORF">DR950_41330</name>
</gene>
<evidence type="ECO:0000313" key="2">
    <source>
        <dbReference type="EMBL" id="RGD55760.1"/>
    </source>
</evidence>
<sequence>MHIHLTRDSVAAGDDADAPHAGTATLPDGLDAPAALTALGLPRPRLPLIGGGLATWVVRAADGTPLAVLAQQWPRPRPLPAWQGPLDRLAGADGTVRLHVEYRRQLDPEAEYQRLLPG</sequence>
<comment type="caution">
    <text evidence="2">The sequence shown here is derived from an EMBL/GenBank/DDBJ whole genome shotgun (WGS) entry which is preliminary data.</text>
</comment>